<feature type="compositionally biased region" description="Acidic residues" evidence="8">
    <location>
        <begin position="143"/>
        <end position="153"/>
    </location>
</feature>
<reference evidence="12" key="1">
    <citation type="submission" date="2022-11" db="EMBL/GenBank/DDBJ databases">
        <title>Centuries of genome instability and evolution in soft-shell clam transmissible cancer (bioRxiv).</title>
        <authorList>
            <person name="Hart S.F.M."/>
            <person name="Yonemitsu M.A."/>
            <person name="Giersch R.M."/>
            <person name="Beal B.F."/>
            <person name="Arriagada G."/>
            <person name="Davis B.W."/>
            <person name="Ostrander E.A."/>
            <person name="Goff S.P."/>
            <person name="Metzger M.J."/>
        </authorList>
    </citation>
    <scope>NUCLEOTIDE SEQUENCE</scope>
    <source>
        <strain evidence="12">MELC-2E11</strain>
        <tissue evidence="12">Siphon/mantle</tissue>
    </source>
</reference>
<keyword evidence="5 7" id="KW-0694">RNA-binding</keyword>
<accession>A0ABY7FU44</accession>
<dbReference type="SUPFAM" id="SSF52540">
    <property type="entry name" value="P-loop containing nucleoside triphosphate hydrolases"/>
    <property type="match status" value="2"/>
</dbReference>
<feature type="domain" description="Helicase ATP-binding" evidence="9">
    <location>
        <begin position="191"/>
        <end position="497"/>
    </location>
</feature>
<feature type="compositionally biased region" description="Basic residues" evidence="8">
    <location>
        <begin position="782"/>
        <end position="795"/>
    </location>
</feature>
<comment type="domain">
    <text evidence="7">The Q motif is unique to and characteristic of the DEAD box family of RNA helicases and controls ATP binding and hydrolysis.</text>
</comment>
<evidence type="ECO:0000256" key="1">
    <source>
        <dbReference type="ARBA" id="ARBA00022741"/>
    </source>
</evidence>
<evidence type="ECO:0000259" key="9">
    <source>
        <dbReference type="PROSITE" id="PS51192"/>
    </source>
</evidence>
<evidence type="ECO:0000259" key="11">
    <source>
        <dbReference type="PROSITE" id="PS51195"/>
    </source>
</evidence>
<evidence type="ECO:0000256" key="5">
    <source>
        <dbReference type="ARBA" id="ARBA00022884"/>
    </source>
</evidence>
<organism evidence="12 13">
    <name type="scientific">Mya arenaria</name>
    <name type="common">Soft-shell clam</name>
    <dbReference type="NCBI Taxonomy" id="6604"/>
    <lineage>
        <taxon>Eukaryota</taxon>
        <taxon>Metazoa</taxon>
        <taxon>Spiralia</taxon>
        <taxon>Lophotrochozoa</taxon>
        <taxon>Mollusca</taxon>
        <taxon>Bivalvia</taxon>
        <taxon>Autobranchia</taxon>
        <taxon>Heteroconchia</taxon>
        <taxon>Euheterodonta</taxon>
        <taxon>Imparidentia</taxon>
        <taxon>Neoheterodontei</taxon>
        <taxon>Myida</taxon>
        <taxon>Myoidea</taxon>
        <taxon>Myidae</taxon>
        <taxon>Mya</taxon>
    </lineage>
</organism>
<evidence type="ECO:0000256" key="8">
    <source>
        <dbReference type="SAM" id="MobiDB-lite"/>
    </source>
</evidence>
<dbReference type="CDD" id="cd17946">
    <property type="entry name" value="DEADc_DDX24"/>
    <property type="match status" value="1"/>
</dbReference>
<evidence type="ECO:0000256" key="3">
    <source>
        <dbReference type="ARBA" id="ARBA00022806"/>
    </source>
</evidence>
<dbReference type="CDD" id="cd18787">
    <property type="entry name" value="SF2_C_DEAD"/>
    <property type="match status" value="1"/>
</dbReference>
<dbReference type="PROSITE" id="PS51192">
    <property type="entry name" value="HELICASE_ATP_BIND_1"/>
    <property type="match status" value="1"/>
</dbReference>
<dbReference type="InterPro" id="IPR011545">
    <property type="entry name" value="DEAD/DEAH_box_helicase_dom"/>
</dbReference>
<dbReference type="Pfam" id="PF00270">
    <property type="entry name" value="DEAD"/>
    <property type="match status" value="1"/>
</dbReference>
<feature type="compositionally biased region" description="Basic residues" evidence="8">
    <location>
        <begin position="102"/>
        <end position="112"/>
    </location>
</feature>
<feature type="compositionally biased region" description="Acidic residues" evidence="8">
    <location>
        <begin position="250"/>
        <end position="317"/>
    </location>
</feature>
<dbReference type="EMBL" id="CP111024">
    <property type="protein sequence ID" value="WAR24669.1"/>
    <property type="molecule type" value="Genomic_DNA"/>
</dbReference>
<comment type="catalytic activity">
    <reaction evidence="7">
        <text>ATP + H2O = ADP + phosphate + H(+)</text>
        <dbReference type="Rhea" id="RHEA:13065"/>
        <dbReference type="ChEBI" id="CHEBI:15377"/>
        <dbReference type="ChEBI" id="CHEBI:15378"/>
        <dbReference type="ChEBI" id="CHEBI:30616"/>
        <dbReference type="ChEBI" id="CHEBI:43474"/>
        <dbReference type="ChEBI" id="CHEBI:456216"/>
        <dbReference type="EC" id="3.6.4.13"/>
    </reaction>
</comment>
<sequence length="804" mass="92199">MAGVVHVKEKTSWKPVEFSRFVDSKGDFDGLISFEELTDYEIVKGEVKVDVEGKPRKKSTEKKVKKSGKVIKTGAQANQQIDDLNETVEEKSDLEKEQDQLKKKKKKEKMKRKIQELKNKRKLRKEKQENEPKQKKVKLEQPESSEDEAEDDDATKGMERWKGLHVPEEVLRALRDAGFRAPTSIQAQVLPSAIRDQMDIVGAAETGSGKTLAFGIPLLHFILEEKRKENDPQSMDEMESDSGNETGNADVEDIDASADQEKEEESNEMDETNSDMEEESEDDEDNGEAEEKEDEQSEDESDDGENSDEENVGELQEDGTGCVAVVKDADFSWMEGLTPAPMMPGAPMLPRATRTHPRALILEPTRELAIQVKNHLVAAAKYTDIKVAVIVGGLSMEKQRRVLKKCPDIIVATPGRLWELIQEGETCLHEVEKTRLLVVDEADRMIEKGHFDELARLLEKMKRDSTKEIRHTFVFSATLTLIHTGPQRVMKKRKKKMDEKTKLGYLMRKMGLKPKPKIDIYLYYFLRQYPGRTLVFANSKDCIRRLVSVFTILQCRPLPLHADMHQRQRLKNLDKFTANPNGLLLASDVAARGLDIPNVEHVIHYQVPQTVENYVHRSGRTARAMKEGLNEDLPMFPVEQTILSELKRRVNMVRQIETQEYRFNKKKRQNDWFIKSAEEAGVEIDDAGLLDDLGDDDEQQRHRQHLRQMKHELSLLLGQPLAPQSTYTKYPTRTGKLVTPQNTERSVDALAQLKKNKKVEKQATSEVEQTTNSSEQTTVSRSQKRRQLRREKWKKRKEEPQKTE</sequence>
<dbReference type="PANTHER" id="PTHR24031">
    <property type="entry name" value="RNA HELICASE"/>
    <property type="match status" value="1"/>
</dbReference>
<protein>
    <recommendedName>
        <fullName evidence="7">ATP-dependent RNA helicase</fullName>
        <ecNumber evidence="7">3.6.4.13</ecNumber>
    </recommendedName>
</protein>
<evidence type="ECO:0000256" key="4">
    <source>
        <dbReference type="ARBA" id="ARBA00022840"/>
    </source>
</evidence>
<feature type="compositionally biased region" description="Basic residues" evidence="8">
    <location>
        <begin position="55"/>
        <end position="69"/>
    </location>
</feature>
<feature type="region of interest" description="Disordered" evidence="8">
    <location>
        <begin position="229"/>
        <end position="321"/>
    </location>
</feature>
<dbReference type="InterPro" id="IPR027417">
    <property type="entry name" value="P-loop_NTPase"/>
</dbReference>
<name>A0ABY7FU44_MYAAR</name>
<dbReference type="InterPro" id="IPR014001">
    <property type="entry name" value="Helicase_ATP-bd"/>
</dbReference>
<dbReference type="InterPro" id="IPR014014">
    <property type="entry name" value="RNA_helicase_DEAD_Q_motif"/>
</dbReference>
<dbReference type="Gene3D" id="3.40.50.300">
    <property type="entry name" value="P-loop containing nucleotide triphosphate hydrolases"/>
    <property type="match status" value="3"/>
</dbReference>
<keyword evidence="3 7" id="KW-0347">Helicase</keyword>
<keyword evidence="1 7" id="KW-0547">Nucleotide-binding</keyword>
<evidence type="ECO:0000256" key="2">
    <source>
        <dbReference type="ARBA" id="ARBA00022801"/>
    </source>
</evidence>
<dbReference type="PROSITE" id="PS00039">
    <property type="entry name" value="DEAD_ATP_HELICASE"/>
    <property type="match status" value="1"/>
</dbReference>
<dbReference type="InterPro" id="IPR000629">
    <property type="entry name" value="RNA-helicase_DEAD-box_CS"/>
</dbReference>
<proteinExistence type="inferred from homology"/>
<feature type="compositionally biased region" description="Polar residues" evidence="8">
    <location>
        <begin position="762"/>
        <end position="781"/>
    </location>
</feature>
<feature type="region of interest" description="Disordered" evidence="8">
    <location>
        <begin position="724"/>
        <end position="804"/>
    </location>
</feature>
<gene>
    <name evidence="12" type="ORF">MAR_038338</name>
</gene>
<comment type="similarity">
    <text evidence="7">Belongs to the DEAD box helicase family.</text>
</comment>
<dbReference type="InterPro" id="IPR001650">
    <property type="entry name" value="Helicase_C-like"/>
</dbReference>
<feature type="compositionally biased region" description="Basic and acidic residues" evidence="8">
    <location>
        <begin position="154"/>
        <end position="164"/>
    </location>
</feature>
<feature type="compositionally biased region" description="Basic and acidic residues" evidence="8">
    <location>
        <begin position="88"/>
        <end position="101"/>
    </location>
</feature>
<evidence type="ECO:0000259" key="10">
    <source>
        <dbReference type="PROSITE" id="PS51194"/>
    </source>
</evidence>
<evidence type="ECO:0000256" key="7">
    <source>
        <dbReference type="RuleBase" id="RU365068"/>
    </source>
</evidence>
<evidence type="ECO:0000256" key="6">
    <source>
        <dbReference type="PROSITE-ProRule" id="PRU00552"/>
    </source>
</evidence>
<dbReference type="SMART" id="SM00487">
    <property type="entry name" value="DEXDc"/>
    <property type="match status" value="1"/>
</dbReference>
<evidence type="ECO:0000313" key="12">
    <source>
        <dbReference type="EMBL" id="WAR24669.1"/>
    </source>
</evidence>
<dbReference type="EC" id="3.6.4.13" evidence="7"/>
<feature type="short sequence motif" description="Q motif" evidence="6">
    <location>
        <begin position="159"/>
        <end position="187"/>
    </location>
</feature>
<keyword evidence="4 7" id="KW-0067">ATP-binding</keyword>
<feature type="domain" description="DEAD-box RNA helicase Q" evidence="11">
    <location>
        <begin position="159"/>
        <end position="187"/>
    </location>
</feature>
<feature type="compositionally biased region" description="Basic and acidic residues" evidence="8">
    <location>
        <begin position="126"/>
        <end position="141"/>
    </location>
</feature>
<keyword evidence="2 7" id="KW-0378">Hydrolase</keyword>
<dbReference type="Pfam" id="PF00271">
    <property type="entry name" value="Helicase_C"/>
    <property type="match status" value="1"/>
</dbReference>
<feature type="region of interest" description="Disordered" evidence="8">
    <location>
        <begin position="52"/>
        <end position="164"/>
    </location>
</feature>
<dbReference type="Proteomes" id="UP001164746">
    <property type="component" value="Chromosome 13"/>
</dbReference>
<feature type="domain" description="Helicase C-terminal" evidence="10">
    <location>
        <begin position="517"/>
        <end position="664"/>
    </location>
</feature>
<comment type="function">
    <text evidence="7">RNA helicase.</text>
</comment>
<keyword evidence="13" id="KW-1185">Reference proteome</keyword>
<dbReference type="PROSITE" id="PS51194">
    <property type="entry name" value="HELICASE_CTER"/>
    <property type="match status" value="1"/>
</dbReference>
<evidence type="ECO:0000313" key="13">
    <source>
        <dbReference type="Proteomes" id="UP001164746"/>
    </source>
</evidence>
<dbReference type="SMART" id="SM00490">
    <property type="entry name" value="HELICc"/>
    <property type="match status" value="1"/>
</dbReference>
<dbReference type="PROSITE" id="PS51195">
    <property type="entry name" value="Q_MOTIF"/>
    <property type="match status" value="1"/>
</dbReference>